<evidence type="ECO:0000313" key="1">
    <source>
        <dbReference type="EMBL" id="RZQ55092.1"/>
    </source>
</evidence>
<dbReference type="EMBL" id="PPSX01000003">
    <property type="protein sequence ID" value="RZQ55092.1"/>
    <property type="molecule type" value="Genomic_DNA"/>
</dbReference>
<sequence>MRRYVHTLVAGALLTALSGCGFGDNDDHEIDFTPPKEEVSEGDVGTEEPQSNIAITEISTGPLDVLEPNSTFRAYYDVHVKGFDDIDVDVHFYLVHAAELDESGETEVEIDEVHKVGALELVSVREGDHTFDIDITVPNDLIGGHYHVVAQIDPHDDHAEDLEDDNHPSVDHEPFSEGDFPFADIQVRVLENHDYKLLGAEFGQEALILDVPDTQDGTSHHHSDLVGFIEADYEGVDLGDSVITAEVMVNGNWVPTHFWNAETQGYEDQILHTFTAGLHDEHIGFDIALDDELLKTIHDGYDAAQEQNLQVRFTLTDTGTNAETITDNNVIEAEIPLYFFSGDEGVSEEESVAQRGGPQYSVGLANIKLEKSFDKSYGNKSKFSVGVDLNGQLFIVPTGDIGGRVTGEGTVEAYFFNAKNTLFSISYDGSAYVSGFNTGYASEMIIFNNVVFEDEKYTAKYEKSWEKKWEENKVLAQARFTIGPVPMSVEAGVNGSLGFELTVGYNAELYAEGDLFHVDFGAFGRGGIDLALVSAGVQAVLTLIDNTFALESNAGFALVSSGNKNPHIYYGIELKNDLDVISGKFGLYAKTVGVKWCKKWGIPYPCGKKETKYDLWLYQTKSVYNKSWTLYSKEDEIEL</sequence>
<name>A0A4Q7ISX2_9GAMM</name>
<evidence type="ECO:0000313" key="2">
    <source>
        <dbReference type="Proteomes" id="UP000291338"/>
    </source>
</evidence>
<proteinExistence type="predicted"/>
<dbReference type="PROSITE" id="PS51257">
    <property type="entry name" value="PROKAR_LIPOPROTEIN"/>
    <property type="match status" value="1"/>
</dbReference>
<reference evidence="1 2" key="1">
    <citation type="submission" date="2018-01" db="EMBL/GenBank/DDBJ databases">
        <title>Co-occurrence of chitin degradation, pigmentation and bioactivity in marine Pseudoalteromonas.</title>
        <authorList>
            <person name="Paulsen S."/>
            <person name="Gram L."/>
            <person name="Machado H."/>
        </authorList>
    </citation>
    <scope>NUCLEOTIDE SEQUENCE [LARGE SCALE GENOMIC DNA]</scope>
    <source>
        <strain evidence="1 2">S3898</strain>
    </source>
</reference>
<dbReference type="RefSeq" id="WP_130253732.1">
    <property type="nucleotide sequence ID" value="NZ_PPSX01000003.1"/>
</dbReference>
<dbReference type="AlphaFoldDB" id="A0A4Q7ISX2"/>
<protein>
    <recommendedName>
        <fullName evidence="3">Lipoprotein</fullName>
    </recommendedName>
</protein>
<evidence type="ECO:0008006" key="3">
    <source>
        <dbReference type="Google" id="ProtNLM"/>
    </source>
</evidence>
<dbReference type="Proteomes" id="UP000291338">
    <property type="component" value="Unassembled WGS sequence"/>
</dbReference>
<accession>A0A4Q7ISX2</accession>
<comment type="caution">
    <text evidence="1">The sequence shown here is derived from an EMBL/GenBank/DDBJ whole genome shotgun (WGS) entry which is preliminary data.</text>
</comment>
<organism evidence="1 2">
    <name type="scientific">Pseudoalteromonas phenolica</name>
    <dbReference type="NCBI Taxonomy" id="161398"/>
    <lineage>
        <taxon>Bacteria</taxon>
        <taxon>Pseudomonadati</taxon>
        <taxon>Pseudomonadota</taxon>
        <taxon>Gammaproteobacteria</taxon>
        <taxon>Alteromonadales</taxon>
        <taxon>Pseudoalteromonadaceae</taxon>
        <taxon>Pseudoalteromonas</taxon>
    </lineage>
</organism>
<gene>
    <name evidence="1" type="ORF">C1E23_00725</name>
</gene>